<dbReference type="InterPro" id="IPR001789">
    <property type="entry name" value="Sig_transdc_resp-reg_receiver"/>
</dbReference>
<keyword evidence="5" id="KW-0418">Kinase</keyword>
<dbReference type="Pfam" id="PF00072">
    <property type="entry name" value="Response_reg"/>
    <property type="match status" value="1"/>
</dbReference>
<dbReference type="OrthoDB" id="303614at2759"/>
<dbReference type="InterPro" id="IPR005467">
    <property type="entry name" value="His_kinase_dom"/>
</dbReference>
<keyword evidence="4" id="KW-0808">Transferase</keyword>
<dbReference type="EC" id="2.7.13.3" evidence="2"/>
<keyword evidence="11" id="KW-1185">Reference proteome</keyword>
<dbReference type="GO" id="GO:0000155">
    <property type="term" value="F:phosphorelay sensor kinase activity"/>
    <property type="evidence" value="ECO:0007669"/>
    <property type="project" value="InterPro"/>
</dbReference>
<dbReference type="Pfam" id="PF02518">
    <property type="entry name" value="HATPase_c"/>
    <property type="match status" value="1"/>
</dbReference>
<proteinExistence type="predicted"/>
<keyword evidence="3" id="KW-0597">Phosphoprotein</keyword>
<evidence type="ECO:0000256" key="5">
    <source>
        <dbReference type="ARBA" id="ARBA00022777"/>
    </source>
</evidence>
<dbReference type="InterPro" id="IPR003594">
    <property type="entry name" value="HATPase_dom"/>
</dbReference>
<dbReference type="InterPro" id="IPR004358">
    <property type="entry name" value="Sig_transdc_His_kin-like_C"/>
</dbReference>
<dbReference type="RefSeq" id="XP_022577694.1">
    <property type="nucleotide sequence ID" value="XM_022720838.1"/>
</dbReference>
<dbReference type="SUPFAM" id="SSF55781">
    <property type="entry name" value="GAF domain-like"/>
    <property type="match status" value="1"/>
</dbReference>
<dbReference type="InterPro" id="IPR029016">
    <property type="entry name" value="GAF-like_dom_sf"/>
</dbReference>
<feature type="region of interest" description="Disordered" evidence="7">
    <location>
        <begin position="1"/>
        <end position="20"/>
    </location>
</feature>
<dbReference type="InterPro" id="IPR036890">
    <property type="entry name" value="HATPase_C_sf"/>
</dbReference>
<evidence type="ECO:0000256" key="3">
    <source>
        <dbReference type="ARBA" id="ARBA00022553"/>
    </source>
</evidence>
<dbReference type="AlphaFoldDB" id="A0A1L9S7R9"/>
<comment type="catalytic activity">
    <reaction evidence="1">
        <text>ATP + protein L-histidine = ADP + protein N-phospho-L-histidine.</text>
        <dbReference type="EC" id="2.7.13.3"/>
    </reaction>
</comment>
<dbReference type="CDD" id="cd00082">
    <property type="entry name" value="HisKA"/>
    <property type="match status" value="1"/>
</dbReference>
<dbReference type="Gene3D" id="3.40.50.2300">
    <property type="match status" value="1"/>
</dbReference>
<dbReference type="SUPFAM" id="SSF52172">
    <property type="entry name" value="CheY-like"/>
    <property type="match status" value="1"/>
</dbReference>
<dbReference type="GO" id="GO:0005886">
    <property type="term" value="C:plasma membrane"/>
    <property type="evidence" value="ECO:0007669"/>
    <property type="project" value="TreeGrafter"/>
</dbReference>
<dbReference type="SUPFAM" id="SSF47384">
    <property type="entry name" value="Homodimeric domain of signal transducing histidine kinase"/>
    <property type="match status" value="1"/>
</dbReference>
<dbReference type="FunFam" id="1.10.287.130:FF:000023">
    <property type="entry name" value="Sensor histidine kinase/response regulator, putative"/>
    <property type="match status" value="1"/>
</dbReference>
<dbReference type="CDD" id="cd17546">
    <property type="entry name" value="REC_hyHK_CKI1_RcsC-like"/>
    <property type="match status" value="1"/>
</dbReference>
<evidence type="ECO:0000256" key="1">
    <source>
        <dbReference type="ARBA" id="ARBA00000085"/>
    </source>
</evidence>
<dbReference type="PRINTS" id="PR00344">
    <property type="entry name" value="BCTRLSENSOR"/>
</dbReference>
<protein>
    <recommendedName>
        <fullName evidence="2">histidine kinase</fullName>
        <ecNumber evidence="2">2.7.13.3</ecNumber>
    </recommendedName>
</protein>
<dbReference type="SMART" id="SM00387">
    <property type="entry name" value="HATPase_c"/>
    <property type="match status" value="1"/>
</dbReference>
<feature type="domain" description="Histidine kinase" evidence="8">
    <location>
        <begin position="522"/>
        <end position="746"/>
    </location>
</feature>
<dbReference type="PANTHER" id="PTHR43047:SF72">
    <property type="entry name" value="OSMOSENSING HISTIDINE PROTEIN KINASE SLN1"/>
    <property type="match status" value="1"/>
</dbReference>
<dbReference type="Pfam" id="PF01590">
    <property type="entry name" value="GAF"/>
    <property type="match status" value="1"/>
</dbReference>
<dbReference type="Pfam" id="PF00512">
    <property type="entry name" value="HisKA"/>
    <property type="match status" value="1"/>
</dbReference>
<dbReference type="STRING" id="1073090.A0A1L9S7R9"/>
<evidence type="ECO:0000313" key="10">
    <source>
        <dbReference type="EMBL" id="OJJ43184.1"/>
    </source>
</evidence>
<organism evidence="10 11">
    <name type="scientific">Penicilliopsis zonata CBS 506.65</name>
    <dbReference type="NCBI Taxonomy" id="1073090"/>
    <lineage>
        <taxon>Eukaryota</taxon>
        <taxon>Fungi</taxon>
        <taxon>Dikarya</taxon>
        <taxon>Ascomycota</taxon>
        <taxon>Pezizomycotina</taxon>
        <taxon>Eurotiomycetes</taxon>
        <taxon>Eurotiomycetidae</taxon>
        <taxon>Eurotiales</taxon>
        <taxon>Aspergillaceae</taxon>
        <taxon>Penicilliopsis</taxon>
    </lineage>
</organism>
<dbReference type="PROSITE" id="PS50109">
    <property type="entry name" value="HIS_KIN"/>
    <property type="match status" value="1"/>
</dbReference>
<feature type="domain" description="Response regulatory" evidence="9">
    <location>
        <begin position="888"/>
        <end position="1009"/>
    </location>
</feature>
<reference evidence="11" key="1">
    <citation type="journal article" date="2017" name="Genome Biol.">
        <title>Comparative genomics reveals high biological diversity and specific adaptations in the industrially and medically important fungal genus Aspergillus.</title>
        <authorList>
            <person name="de Vries R.P."/>
            <person name="Riley R."/>
            <person name="Wiebenga A."/>
            <person name="Aguilar-Osorio G."/>
            <person name="Amillis S."/>
            <person name="Uchima C.A."/>
            <person name="Anderluh G."/>
            <person name="Asadollahi M."/>
            <person name="Askin M."/>
            <person name="Barry K."/>
            <person name="Battaglia E."/>
            <person name="Bayram O."/>
            <person name="Benocci T."/>
            <person name="Braus-Stromeyer S.A."/>
            <person name="Caldana C."/>
            <person name="Canovas D."/>
            <person name="Cerqueira G.C."/>
            <person name="Chen F."/>
            <person name="Chen W."/>
            <person name="Choi C."/>
            <person name="Clum A."/>
            <person name="Dos Santos R.A."/>
            <person name="Damasio A.R."/>
            <person name="Diallinas G."/>
            <person name="Emri T."/>
            <person name="Fekete E."/>
            <person name="Flipphi M."/>
            <person name="Freyberg S."/>
            <person name="Gallo A."/>
            <person name="Gournas C."/>
            <person name="Habgood R."/>
            <person name="Hainaut M."/>
            <person name="Harispe M.L."/>
            <person name="Henrissat B."/>
            <person name="Hilden K.S."/>
            <person name="Hope R."/>
            <person name="Hossain A."/>
            <person name="Karabika E."/>
            <person name="Karaffa L."/>
            <person name="Karanyi Z."/>
            <person name="Krasevec N."/>
            <person name="Kuo A."/>
            <person name="Kusch H."/>
            <person name="LaButti K."/>
            <person name="Lagendijk E.L."/>
            <person name="Lapidus A."/>
            <person name="Levasseur A."/>
            <person name="Lindquist E."/>
            <person name="Lipzen A."/>
            <person name="Logrieco A.F."/>
            <person name="MacCabe A."/>
            <person name="Maekelae M.R."/>
            <person name="Malavazi I."/>
            <person name="Melin P."/>
            <person name="Meyer V."/>
            <person name="Mielnichuk N."/>
            <person name="Miskei M."/>
            <person name="Molnar A.P."/>
            <person name="Mule G."/>
            <person name="Ngan C.Y."/>
            <person name="Orejas M."/>
            <person name="Orosz E."/>
            <person name="Ouedraogo J.P."/>
            <person name="Overkamp K.M."/>
            <person name="Park H.-S."/>
            <person name="Perrone G."/>
            <person name="Piumi F."/>
            <person name="Punt P.J."/>
            <person name="Ram A.F."/>
            <person name="Ramon A."/>
            <person name="Rauscher S."/>
            <person name="Record E."/>
            <person name="Riano-Pachon D.M."/>
            <person name="Robert V."/>
            <person name="Roehrig J."/>
            <person name="Ruller R."/>
            <person name="Salamov A."/>
            <person name="Salih N.S."/>
            <person name="Samson R.A."/>
            <person name="Sandor E."/>
            <person name="Sanguinetti M."/>
            <person name="Schuetze T."/>
            <person name="Sepcic K."/>
            <person name="Shelest E."/>
            <person name="Sherlock G."/>
            <person name="Sophianopoulou V."/>
            <person name="Squina F.M."/>
            <person name="Sun H."/>
            <person name="Susca A."/>
            <person name="Todd R.B."/>
            <person name="Tsang A."/>
            <person name="Unkles S.E."/>
            <person name="van de Wiele N."/>
            <person name="van Rossen-Uffink D."/>
            <person name="Oliveira J.V."/>
            <person name="Vesth T.C."/>
            <person name="Visser J."/>
            <person name="Yu J.-H."/>
            <person name="Zhou M."/>
            <person name="Andersen M.R."/>
            <person name="Archer D.B."/>
            <person name="Baker S.E."/>
            <person name="Benoit I."/>
            <person name="Brakhage A.A."/>
            <person name="Braus G.H."/>
            <person name="Fischer R."/>
            <person name="Frisvad J.C."/>
            <person name="Goldman G.H."/>
            <person name="Houbraken J."/>
            <person name="Oakley B."/>
            <person name="Pocsi I."/>
            <person name="Scazzocchio C."/>
            <person name="Seiboth B."/>
            <person name="vanKuyk P.A."/>
            <person name="Wortman J."/>
            <person name="Dyer P.S."/>
            <person name="Grigoriev I.V."/>
        </authorList>
    </citation>
    <scope>NUCLEOTIDE SEQUENCE [LARGE SCALE GENOMIC DNA]</scope>
    <source>
        <strain evidence="11">CBS 506.65</strain>
    </source>
</reference>
<evidence type="ECO:0000256" key="4">
    <source>
        <dbReference type="ARBA" id="ARBA00022679"/>
    </source>
</evidence>
<evidence type="ECO:0000256" key="2">
    <source>
        <dbReference type="ARBA" id="ARBA00012438"/>
    </source>
</evidence>
<dbReference type="SUPFAM" id="SSF55874">
    <property type="entry name" value="ATPase domain of HSP90 chaperone/DNA topoisomerase II/histidine kinase"/>
    <property type="match status" value="1"/>
</dbReference>
<dbReference type="InterPro" id="IPR036097">
    <property type="entry name" value="HisK_dim/P_sf"/>
</dbReference>
<evidence type="ECO:0000256" key="6">
    <source>
        <dbReference type="PROSITE-ProRule" id="PRU00169"/>
    </source>
</evidence>
<feature type="compositionally biased region" description="Polar residues" evidence="7">
    <location>
        <begin position="304"/>
        <end position="316"/>
    </location>
</feature>
<gene>
    <name evidence="10" type="ORF">ASPZODRAFT_103554</name>
</gene>
<dbReference type="PROSITE" id="PS50110">
    <property type="entry name" value="RESPONSE_REGULATORY"/>
    <property type="match status" value="1"/>
</dbReference>
<dbReference type="Gene3D" id="3.30.450.40">
    <property type="match status" value="1"/>
</dbReference>
<dbReference type="EMBL" id="KV878353">
    <property type="protein sequence ID" value="OJJ43184.1"/>
    <property type="molecule type" value="Genomic_DNA"/>
</dbReference>
<dbReference type="SMART" id="SM00388">
    <property type="entry name" value="HisKA"/>
    <property type="match status" value="1"/>
</dbReference>
<dbReference type="InterPro" id="IPR003661">
    <property type="entry name" value="HisK_dim/P_dom"/>
</dbReference>
<dbReference type="GO" id="GO:0009927">
    <property type="term" value="F:histidine phosphotransfer kinase activity"/>
    <property type="evidence" value="ECO:0007669"/>
    <property type="project" value="TreeGrafter"/>
</dbReference>
<comment type="caution">
    <text evidence="6">Lacks conserved residue(s) required for the propagation of feature annotation.</text>
</comment>
<dbReference type="Gene3D" id="3.30.565.10">
    <property type="entry name" value="Histidine kinase-like ATPase, C-terminal domain"/>
    <property type="match status" value="1"/>
</dbReference>
<feature type="region of interest" description="Disordered" evidence="7">
    <location>
        <begin position="288"/>
        <end position="324"/>
    </location>
</feature>
<dbReference type="PANTHER" id="PTHR43047">
    <property type="entry name" value="TWO-COMPONENT HISTIDINE PROTEIN KINASE"/>
    <property type="match status" value="1"/>
</dbReference>
<dbReference type="InterPro" id="IPR011006">
    <property type="entry name" value="CheY-like_superfamily"/>
</dbReference>
<dbReference type="Gene3D" id="1.10.287.130">
    <property type="match status" value="1"/>
</dbReference>
<evidence type="ECO:0000259" key="8">
    <source>
        <dbReference type="PROSITE" id="PS50109"/>
    </source>
</evidence>
<name>A0A1L9S7R9_9EURO</name>
<sequence length="1009" mass="110221">MESYASPALNQPPPSESERERIRELSQYYCTIRAAESEATTESETTTAPSLSRDIALTALTQLAVHRFGCDRAFVSLIDGQNQHILAEATASISLRDSRVHRAGEGIYLGVTTLDLAFGVCPHAVKLFTGQPVPVLQNTANMTATKTRFVVKDFTAEAHFKDRPYVLDWPYFRFYAEVPIYSVSSGYVLGSFCVVDNKPRVEFGDADVAALQEISDAIASHLENVRIRNSHRRADRLVQGLTTFVQQGQTQLCSASSSTHALRGASLSGLRDSVDESLSPMQDLSISAKTTRSPSLLRSRQLSDTEGTSIQDSDNQQNHHHVDDETTAAGAVETMAVSSRLTAIFAHAASLLRGSMDLAGVLFLDASRCNGGIVESESEWPFPHTNDHSPSGGTEILSFEGDGDAVQFTRMDSLLQYLVATYPQGGIFDLTEGDEGDQQQQQSSPVGELRRYFSHSAIFLPLWDWEKSQWLAGTFLWTAGHSRALGPDELHYFKVFGDSIVSEVARVNWDVQQQAKSTFVSSISHELRSPLHGMLAGTELLAATELADEQRDLLTTVETCGVTLLDTMNHLLDFTKINSLTDGSTITTFDLARLVEDVVTTMYMGRRSSRPHKESAKLSVVLRIEDDWTVQSITGAWRRIVMNILGNALKYTPAGFIEISLSRAAASTAATSLAHLRVTDSGQGMSASFLRNKLFTPFAQEDALADGVGLGLSIVQQLVGQLDGSIDIQSERGVGTQVDIYIPIDMNAVSVQENPPKEAVPTTHFCLIGLNALPDLKEAPTGTLDAEAKRRLCIRRFLTHLIPSQPGWSLSFAETLDQARGDVLIVDPELSKSALDETAVLSVLVGEKTEHLSQPLSPRKVLKALQSICGQFHSAPCIQDQPVHPCRHALLVDDNEINLKILAKYMAKLGYTYETALNGAIAVEKYKSNTFDIILMVQDISMPVMNGLVATRHIRTLEQVDKDEKVKIYAVTGVASADMQTQARAAGVDGYLVKPLSLTALASELNSCI</sequence>
<dbReference type="VEuPathDB" id="FungiDB:ASPZODRAFT_103554"/>
<dbReference type="GeneID" id="34607303"/>
<dbReference type="FunFam" id="3.30.450.40:FF:000083">
    <property type="entry name" value="Sensor histidine kinase/response regulator, putative (AFU_orthologue AFUA_4G00660)"/>
    <property type="match status" value="1"/>
</dbReference>
<evidence type="ECO:0000313" key="11">
    <source>
        <dbReference type="Proteomes" id="UP000184188"/>
    </source>
</evidence>
<evidence type="ECO:0000256" key="7">
    <source>
        <dbReference type="SAM" id="MobiDB-lite"/>
    </source>
</evidence>
<dbReference type="Proteomes" id="UP000184188">
    <property type="component" value="Unassembled WGS sequence"/>
</dbReference>
<evidence type="ECO:0000259" key="9">
    <source>
        <dbReference type="PROSITE" id="PS50110"/>
    </source>
</evidence>
<accession>A0A1L9S7R9</accession>
<feature type="compositionally biased region" description="Low complexity" evidence="7">
    <location>
        <begin position="292"/>
        <end position="302"/>
    </location>
</feature>
<dbReference type="InterPro" id="IPR003018">
    <property type="entry name" value="GAF"/>
</dbReference>
<dbReference type="SMART" id="SM00448">
    <property type="entry name" value="REC"/>
    <property type="match status" value="1"/>
</dbReference>